<dbReference type="InterPro" id="IPR052184">
    <property type="entry name" value="SDR_enzymes"/>
</dbReference>
<protein>
    <submittedName>
        <fullName evidence="2">NADP-dependent 3-hydroxy acid dehydrogenase YdfG</fullName>
    </submittedName>
</protein>
<keyword evidence="3" id="KW-1185">Reference proteome</keyword>
<dbReference type="RefSeq" id="WP_092862338.1">
    <property type="nucleotide sequence ID" value="NZ_FOQH01000009.1"/>
</dbReference>
<dbReference type="InterPro" id="IPR002347">
    <property type="entry name" value="SDR_fam"/>
</dbReference>
<reference evidence="2 3" key="1">
    <citation type="submission" date="2016-10" db="EMBL/GenBank/DDBJ databases">
        <authorList>
            <person name="de Groot N.N."/>
        </authorList>
    </citation>
    <scope>NUCLEOTIDE SEQUENCE [LARGE SCALE GENOMIC DNA]</scope>
    <source>
        <strain evidence="2 3">CGMCC 1.11030</strain>
    </source>
</reference>
<evidence type="ECO:0000313" key="2">
    <source>
        <dbReference type="EMBL" id="SFI74023.1"/>
    </source>
</evidence>
<dbReference type="Proteomes" id="UP000199377">
    <property type="component" value="Unassembled WGS sequence"/>
</dbReference>
<dbReference type="Pfam" id="PF00106">
    <property type="entry name" value="adh_short"/>
    <property type="match status" value="1"/>
</dbReference>
<dbReference type="Gene3D" id="3.40.50.720">
    <property type="entry name" value="NAD(P)-binding Rossmann-like Domain"/>
    <property type="match status" value="1"/>
</dbReference>
<organism evidence="2 3">
    <name type="scientific">Albimonas pacifica</name>
    <dbReference type="NCBI Taxonomy" id="1114924"/>
    <lineage>
        <taxon>Bacteria</taxon>
        <taxon>Pseudomonadati</taxon>
        <taxon>Pseudomonadota</taxon>
        <taxon>Alphaproteobacteria</taxon>
        <taxon>Rhodobacterales</taxon>
        <taxon>Paracoccaceae</taxon>
        <taxon>Albimonas</taxon>
    </lineage>
</organism>
<dbReference type="SUPFAM" id="SSF51735">
    <property type="entry name" value="NAD(P)-binding Rossmann-fold domains"/>
    <property type="match status" value="1"/>
</dbReference>
<comment type="similarity">
    <text evidence="1">Belongs to the short-chain dehydrogenases/reductases (SDR) family.</text>
</comment>
<gene>
    <name evidence="2" type="ORF">SAMN05216258_10929</name>
</gene>
<evidence type="ECO:0000313" key="3">
    <source>
        <dbReference type="Proteomes" id="UP000199377"/>
    </source>
</evidence>
<dbReference type="GO" id="GO:0016616">
    <property type="term" value="F:oxidoreductase activity, acting on the CH-OH group of donors, NAD or NADP as acceptor"/>
    <property type="evidence" value="ECO:0007669"/>
    <property type="project" value="TreeGrafter"/>
</dbReference>
<dbReference type="AlphaFoldDB" id="A0A1I3KND1"/>
<sequence>MSLIVITGAARGIGLEMARQARARGDEVLALVRDPAAAALAGTGVQALPLDVTDPDAFAALAPKLEQALAGRRVDLAVCNAGVLLGRGALPSAPTPAQWAESFAVNVAGVFLTATTLLPFLARPGGRLAVIGSAMGSQARAPGGSYAYRASKAAALNVARNLAADLRAEGIAVGCWHPGWVQTDMGGASAEVAPAASAAGLLARFDALTMETTGVFEDWQGAPIPF</sequence>
<dbReference type="PANTHER" id="PTHR45458">
    <property type="entry name" value="SHORT-CHAIN DEHYDROGENASE/REDUCTASE SDR"/>
    <property type="match status" value="1"/>
</dbReference>
<dbReference type="InterPro" id="IPR036291">
    <property type="entry name" value="NAD(P)-bd_dom_sf"/>
</dbReference>
<dbReference type="OrthoDB" id="9785826at2"/>
<evidence type="ECO:0000256" key="1">
    <source>
        <dbReference type="RuleBase" id="RU000363"/>
    </source>
</evidence>
<dbReference type="EMBL" id="FOQH01000009">
    <property type="protein sequence ID" value="SFI74023.1"/>
    <property type="molecule type" value="Genomic_DNA"/>
</dbReference>
<proteinExistence type="inferred from homology"/>
<name>A0A1I3KND1_9RHOB</name>
<accession>A0A1I3KND1</accession>
<dbReference type="PRINTS" id="PR00080">
    <property type="entry name" value="SDRFAMILY"/>
</dbReference>
<dbReference type="STRING" id="1114924.SAMN05216258_10929"/>
<dbReference type="PRINTS" id="PR00081">
    <property type="entry name" value="GDHRDH"/>
</dbReference>
<dbReference type="PANTHER" id="PTHR45458:SF1">
    <property type="entry name" value="SHORT CHAIN DEHYDROGENASE"/>
    <property type="match status" value="1"/>
</dbReference>